<reference evidence="1 2" key="1">
    <citation type="submission" date="2020-08" db="EMBL/GenBank/DDBJ databases">
        <title>Genomic Encyclopedia of Type Strains, Phase IV (KMG-IV): sequencing the most valuable type-strain genomes for metagenomic binning, comparative biology and taxonomic classification.</title>
        <authorList>
            <person name="Goeker M."/>
        </authorList>
    </citation>
    <scope>NUCLEOTIDE SEQUENCE [LARGE SCALE GENOMIC DNA]</scope>
    <source>
        <strain evidence="1 2">DSM 4737</strain>
    </source>
</reference>
<name>A0A7W9CJ57_9CAUL</name>
<dbReference type="InterPro" id="IPR049245">
    <property type="entry name" value="DUF6880"/>
</dbReference>
<dbReference type="EMBL" id="JACHOR010000003">
    <property type="protein sequence ID" value="MBB5746373.1"/>
    <property type="molecule type" value="Genomic_DNA"/>
</dbReference>
<organism evidence="1 2">
    <name type="scientific">Brevundimonas variabilis</name>
    <dbReference type="NCBI Taxonomy" id="74312"/>
    <lineage>
        <taxon>Bacteria</taxon>
        <taxon>Pseudomonadati</taxon>
        <taxon>Pseudomonadota</taxon>
        <taxon>Alphaproteobacteria</taxon>
        <taxon>Caulobacterales</taxon>
        <taxon>Caulobacteraceae</taxon>
        <taxon>Brevundimonas</taxon>
    </lineage>
</organism>
<dbReference type="Pfam" id="PF21810">
    <property type="entry name" value="DUF6880"/>
    <property type="match status" value="2"/>
</dbReference>
<dbReference type="RefSeq" id="WP_183213348.1">
    <property type="nucleotide sequence ID" value="NZ_JACHOR010000003.1"/>
</dbReference>
<sequence>MAKRSTTARKSLSTTNLVALGAERLADLLLEATVGDAGLKRRLKLELAAEVGPADLALEIDKRLAALAASRTRVSWRKRPELIADLQVHRRAIVEKLAPKDPGLALGSLVAWFDLYPGLDQRVKDPKGELALVFFDAAENLADVASAVGPDDAGAILAEAVETRLSDWAGWVGRAAPSMSIPVAERLLALLTDGRARPIGRRALVVRKLADRAGNAIAWARTWSDEDQLKPDVGAEVARRLAAAGLAETARVALDQCRPRLGPPARKGAADTLPEPSPAWETAEIAVLEAEGRSPEAQDARWAAFSRTLDVAHLRDFVARLADFDDVEAIDRAHALAANWSEAARGLAFLMEWPALREAAAMILARANEFRSLNDSVPLWISRLESRYPAAALVLVRSRARALAPLGPSRAEEVRALSIEAAELAIQAGAVDDLESHAAFIDSLEAIASRTGRPRWG</sequence>
<dbReference type="Proteomes" id="UP000545037">
    <property type="component" value="Unassembled WGS sequence"/>
</dbReference>
<proteinExistence type="predicted"/>
<keyword evidence="2" id="KW-1185">Reference proteome</keyword>
<dbReference type="AlphaFoldDB" id="A0A7W9CJ57"/>
<gene>
    <name evidence="1" type="ORF">GGR13_001977</name>
</gene>
<evidence type="ECO:0000313" key="1">
    <source>
        <dbReference type="EMBL" id="MBB5746373.1"/>
    </source>
</evidence>
<evidence type="ECO:0000313" key="2">
    <source>
        <dbReference type="Proteomes" id="UP000545037"/>
    </source>
</evidence>
<protein>
    <submittedName>
        <fullName evidence="1">Uncharacterized protein</fullName>
    </submittedName>
</protein>
<comment type="caution">
    <text evidence="1">The sequence shown here is derived from an EMBL/GenBank/DDBJ whole genome shotgun (WGS) entry which is preliminary data.</text>
</comment>
<accession>A0A7W9CJ57</accession>